<keyword evidence="2" id="KW-1185">Reference proteome</keyword>
<dbReference type="Proteomes" id="UP000799440">
    <property type="component" value="Unassembled WGS sequence"/>
</dbReference>
<organism evidence="1 2">
    <name type="scientific">Sporormia fimetaria CBS 119925</name>
    <dbReference type="NCBI Taxonomy" id="1340428"/>
    <lineage>
        <taxon>Eukaryota</taxon>
        <taxon>Fungi</taxon>
        <taxon>Dikarya</taxon>
        <taxon>Ascomycota</taxon>
        <taxon>Pezizomycotina</taxon>
        <taxon>Dothideomycetes</taxon>
        <taxon>Pleosporomycetidae</taxon>
        <taxon>Pleosporales</taxon>
        <taxon>Sporormiaceae</taxon>
        <taxon>Sporormia</taxon>
    </lineage>
</organism>
<protein>
    <submittedName>
        <fullName evidence="1">Uncharacterized protein</fullName>
    </submittedName>
</protein>
<accession>A0A6A6UXB1</accession>
<reference evidence="1" key="1">
    <citation type="journal article" date="2020" name="Stud. Mycol.">
        <title>101 Dothideomycetes genomes: a test case for predicting lifestyles and emergence of pathogens.</title>
        <authorList>
            <person name="Haridas S."/>
            <person name="Albert R."/>
            <person name="Binder M."/>
            <person name="Bloem J."/>
            <person name="Labutti K."/>
            <person name="Salamov A."/>
            <person name="Andreopoulos B."/>
            <person name="Baker S."/>
            <person name="Barry K."/>
            <person name="Bills G."/>
            <person name="Bluhm B."/>
            <person name="Cannon C."/>
            <person name="Castanera R."/>
            <person name="Culley D."/>
            <person name="Daum C."/>
            <person name="Ezra D."/>
            <person name="Gonzalez J."/>
            <person name="Henrissat B."/>
            <person name="Kuo A."/>
            <person name="Liang C."/>
            <person name="Lipzen A."/>
            <person name="Lutzoni F."/>
            <person name="Magnuson J."/>
            <person name="Mondo S."/>
            <person name="Nolan M."/>
            <person name="Ohm R."/>
            <person name="Pangilinan J."/>
            <person name="Park H.-J."/>
            <person name="Ramirez L."/>
            <person name="Alfaro M."/>
            <person name="Sun H."/>
            <person name="Tritt A."/>
            <person name="Yoshinaga Y."/>
            <person name="Zwiers L.-H."/>
            <person name="Turgeon B."/>
            <person name="Goodwin S."/>
            <person name="Spatafora J."/>
            <person name="Crous P."/>
            <person name="Grigoriev I."/>
        </authorList>
    </citation>
    <scope>NUCLEOTIDE SEQUENCE</scope>
    <source>
        <strain evidence="1">CBS 119925</strain>
    </source>
</reference>
<dbReference type="AlphaFoldDB" id="A0A6A6UXB1"/>
<evidence type="ECO:0000313" key="1">
    <source>
        <dbReference type="EMBL" id="KAF2742795.1"/>
    </source>
</evidence>
<gene>
    <name evidence="1" type="ORF">M011DRAFT_257569</name>
</gene>
<dbReference type="EMBL" id="MU006604">
    <property type="protein sequence ID" value="KAF2742795.1"/>
    <property type="molecule type" value="Genomic_DNA"/>
</dbReference>
<evidence type="ECO:0000313" key="2">
    <source>
        <dbReference type="Proteomes" id="UP000799440"/>
    </source>
</evidence>
<sequence>MQQSNAELAGMVVLIYCRPRWLHEERVRSSGSAAVPRGHSDWLKPPRLMADDGQLVVSPSIPPTGWQPSHSARCASCSMAQLFVPRPATFFLLLIEKMFQAQLLCAWRVPALEGLDGATLNFPAPDRSAPARGYPKGILATSAPTANTKSPSPTQRLHCAASPRLQALSLRVRRTTEPQFGCATACLSRMPEFQPRASVCGRLAVSRPLSRTAPRHSPVLLLWSSQHTTAGARCCQ</sequence>
<name>A0A6A6UXB1_9PLEO</name>
<proteinExistence type="predicted"/>